<feature type="compositionally biased region" description="Polar residues" evidence="1">
    <location>
        <begin position="395"/>
        <end position="414"/>
    </location>
</feature>
<feature type="compositionally biased region" description="Basic and acidic residues" evidence="1">
    <location>
        <begin position="322"/>
        <end position="377"/>
    </location>
</feature>
<comment type="caution">
    <text evidence="3">The sequence shown here is derived from an EMBL/GenBank/DDBJ whole genome shotgun (WGS) entry which is preliminary data.</text>
</comment>
<feature type="compositionally biased region" description="Basic and acidic residues" evidence="1">
    <location>
        <begin position="301"/>
        <end position="312"/>
    </location>
</feature>
<protein>
    <recommendedName>
        <fullName evidence="5">DUF3300 domain-containing protein</fullName>
    </recommendedName>
</protein>
<evidence type="ECO:0000256" key="1">
    <source>
        <dbReference type="SAM" id="MobiDB-lite"/>
    </source>
</evidence>
<accession>A0ABQ3B4N2</accession>
<gene>
    <name evidence="3" type="ORF">GCM10011613_19930</name>
</gene>
<proteinExistence type="predicted"/>
<dbReference type="PANTHER" id="PTHR40269:SF1">
    <property type="entry name" value="OUTER MEMBRANE PROTEIN"/>
    <property type="match status" value="1"/>
</dbReference>
<evidence type="ECO:0000313" key="3">
    <source>
        <dbReference type="EMBL" id="GGY74503.1"/>
    </source>
</evidence>
<organism evidence="3 4">
    <name type="scientific">Cellvibrio zantedeschiae</name>
    <dbReference type="NCBI Taxonomy" id="1237077"/>
    <lineage>
        <taxon>Bacteria</taxon>
        <taxon>Pseudomonadati</taxon>
        <taxon>Pseudomonadota</taxon>
        <taxon>Gammaproteobacteria</taxon>
        <taxon>Cellvibrionales</taxon>
        <taxon>Cellvibrionaceae</taxon>
        <taxon>Cellvibrio</taxon>
    </lineage>
</organism>
<dbReference type="RefSeq" id="WP_189417985.1">
    <property type="nucleotide sequence ID" value="NZ_BMYZ01000001.1"/>
</dbReference>
<keyword evidence="2" id="KW-0732">Signal</keyword>
<dbReference type="EMBL" id="BMYZ01000001">
    <property type="protein sequence ID" value="GGY74503.1"/>
    <property type="molecule type" value="Genomic_DNA"/>
</dbReference>
<sequence length="531" mass="62461">MKFPMSLAKSLHKAVLALLTVIPLLMMAPVSQAANQEDVEFSQAELDQMLAPIALYPDALLSQVLIAATYPLEIIQADRWVRSNKDLKTEDALKFAQNKDWDPSVKALVAFPDILKRMSEDVDWTQRLGDAFLSDEEAVMDAVQRLRKRAYATGNLEKAQHITVERDDNNIIIEPAEERIVYVPVYDTRVVYGNWWWPDYPPVFWHYPSSYTYVSGFYWGTSIYLGPTYFYSSCRWRDRRVVVVDHHHHYDGHTRFYTGRSIVGHSSARLWRHEPAHRHGVAYYNNNLRETYGSRRQSYQNDRDYRQQHRDNSVNQNPRISDGWKRDNDRRDDDNRWDNNGNHDRNNRNENRNPNGHYDRADQVRERLNRDSNDRDNNINNRPLRGNTDARGVRVQNQAQQQVTTENNISPSFNRTEENGRNRGNVEQGRQSERGIDVNNNNRLNIDQERRIVTDDADRRPNFSGPVQRAQEQRISEPQPRVERQMERQEVRRAEFSPPRNDNEGRGQPQQRAERAHNNPRFSRDKNDDNK</sequence>
<feature type="compositionally biased region" description="Basic and acidic residues" evidence="1">
    <location>
        <begin position="446"/>
        <end position="461"/>
    </location>
</feature>
<evidence type="ECO:0000256" key="2">
    <source>
        <dbReference type="SAM" id="SignalP"/>
    </source>
</evidence>
<feature type="compositionally biased region" description="Basic and acidic residues" evidence="1">
    <location>
        <begin position="471"/>
        <end position="505"/>
    </location>
</feature>
<feature type="region of interest" description="Disordered" evidence="1">
    <location>
        <begin position="295"/>
        <end position="531"/>
    </location>
</feature>
<evidence type="ECO:0000313" key="4">
    <source>
        <dbReference type="Proteomes" id="UP000619761"/>
    </source>
</evidence>
<feature type="signal peptide" evidence="2">
    <location>
        <begin position="1"/>
        <end position="33"/>
    </location>
</feature>
<dbReference type="Pfam" id="PF11737">
    <property type="entry name" value="DUF3300"/>
    <property type="match status" value="1"/>
</dbReference>
<keyword evidence="4" id="KW-1185">Reference proteome</keyword>
<dbReference type="PANTHER" id="PTHR40269">
    <property type="entry name" value="OUTER MEMBRANE PROTEIN-RELATED"/>
    <property type="match status" value="1"/>
</dbReference>
<evidence type="ECO:0008006" key="5">
    <source>
        <dbReference type="Google" id="ProtNLM"/>
    </source>
</evidence>
<feature type="compositionally biased region" description="Basic and acidic residues" evidence="1">
    <location>
        <begin position="512"/>
        <end position="531"/>
    </location>
</feature>
<reference evidence="4" key="1">
    <citation type="journal article" date="2019" name="Int. J. Syst. Evol. Microbiol.">
        <title>The Global Catalogue of Microorganisms (GCM) 10K type strain sequencing project: providing services to taxonomists for standard genome sequencing and annotation.</title>
        <authorList>
            <consortium name="The Broad Institute Genomics Platform"/>
            <consortium name="The Broad Institute Genome Sequencing Center for Infectious Disease"/>
            <person name="Wu L."/>
            <person name="Ma J."/>
        </authorList>
    </citation>
    <scope>NUCLEOTIDE SEQUENCE [LARGE SCALE GENOMIC DNA]</scope>
    <source>
        <strain evidence="4">KCTC 32239</strain>
    </source>
</reference>
<feature type="chain" id="PRO_5045671970" description="DUF3300 domain-containing protein" evidence="2">
    <location>
        <begin position="34"/>
        <end position="531"/>
    </location>
</feature>
<dbReference type="Proteomes" id="UP000619761">
    <property type="component" value="Unassembled WGS sequence"/>
</dbReference>
<name>A0ABQ3B4N2_9GAMM</name>
<dbReference type="InterPro" id="IPR021728">
    <property type="entry name" value="DUF3300"/>
</dbReference>